<dbReference type="GO" id="GO:0004792">
    <property type="term" value="F:thiosulfate-cyanide sulfurtransferase activity"/>
    <property type="evidence" value="ECO:0007669"/>
    <property type="project" value="TreeGrafter"/>
</dbReference>
<reference evidence="3 4" key="1">
    <citation type="submission" date="2019-07" db="EMBL/GenBank/DDBJ databases">
        <title>Whole genome shotgun sequence of Deinococcus cellulosilyticus NBRC 106333.</title>
        <authorList>
            <person name="Hosoyama A."/>
            <person name="Uohara A."/>
            <person name="Ohji S."/>
            <person name="Ichikawa N."/>
        </authorList>
    </citation>
    <scope>NUCLEOTIDE SEQUENCE [LARGE SCALE GENOMIC DNA]</scope>
    <source>
        <strain evidence="3 4">NBRC 106333</strain>
    </source>
</reference>
<comment type="caution">
    <text evidence="3">The sequence shown here is derived from an EMBL/GenBank/DDBJ whole genome shotgun (WGS) entry which is preliminary data.</text>
</comment>
<dbReference type="InterPro" id="IPR035985">
    <property type="entry name" value="Ubiquitin-activating_enz"/>
</dbReference>
<dbReference type="GO" id="GO:0008641">
    <property type="term" value="F:ubiquitin-like modifier activating enzyme activity"/>
    <property type="evidence" value="ECO:0007669"/>
    <property type="project" value="InterPro"/>
</dbReference>
<dbReference type="Proteomes" id="UP000321306">
    <property type="component" value="Unassembled WGS sequence"/>
</dbReference>
<keyword evidence="4" id="KW-1185">Reference proteome</keyword>
<name>A0A511N560_DEIC1</name>
<organism evidence="3 4">
    <name type="scientific">Deinococcus cellulosilyticus (strain DSM 18568 / NBRC 106333 / KACC 11606 / 5516J-15)</name>
    <dbReference type="NCBI Taxonomy" id="1223518"/>
    <lineage>
        <taxon>Bacteria</taxon>
        <taxon>Thermotogati</taxon>
        <taxon>Deinococcota</taxon>
        <taxon>Deinococci</taxon>
        <taxon>Deinococcales</taxon>
        <taxon>Deinococcaceae</taxon>
        <taxon>Deinococcus</taxon>
    </lineage>
</organism>
<dbReference type="FunFam" id="3.40.50.720:FF:000080">
    <property type="entry name" value="Thiazole biosynthesis adenylyltransferase ThiF"/>
    <property type="match status" value="1"/>
</dbReference>
<dbReference type="CDD" id="cd00757">
    <property type="entry name" value="ThiF_MoeB_HesA_family"/>
    <property type="match status" value="1"/>
</dbReference>
<dbReference type="Gene3D" id="3.40.50.720">
    <property type="entry name" value="NAD(P)-binding Rossmann-like Domain"/>
    <property type="match status" value="1"/>
</dbReference>
<feature type="domain" description="THIF-type NAD/FAD binding fold" evidence="2">
    <location>
        <begin position="10"/>
        <end position="231"/>
    </location>
</feature>
<evidence type="ECO:0000256" key="1">
    <source>
        <dbReference type="ARBA" id="ARBA00009919"/>
    </source>
</evidence>
<dbReference type="GO" id="GO:0005829">
    <property type="term" value="C:cytosol"/>
    <property type="evidence" value="ECO:0007669"/>
    <property type="project" value="TreeGrafter"/>
</dbReference>
<evidence type="ECO:0000259" key="2">
    <source>
        <dbReference type="Pfam" id="PF00899"/>
    </source>
</evidence>
<dbReference type="EMBL" id="BJXB01000014">
    <property type="protein sequence ID" value="GEM47576.1"/>
    <property type="molecule type" value="Genomic_DNA"/>
</dbReference>
<dbReference type="SUPFAM" id="SSF69572">
    <property type="entry name" value="Activating enzymes of the ubiquitin-like proteins"/>
    <property type="match status" value="1"/>
</dbReference>
<dbReference type="GO" id="GO:0008146">
    <property type="term" value="F:sulfotransferase activity"/>
    <property type="evidence" value="ECO:0007669"/>
    <property type="project" value="TreeGrafter"/>
</dbReference>
<comment type="similarity">
    <text evidence="1">Belongs to the HesA/MoeB/ThiF family.</text>
</comment>
<sequence>MLTRPEIQRYSRQLLLDGFTQEHQERLKSASVIFVGAGGLGTPALTYLAGAGIGKVGICDFDVVSISNLQRQVLYRSADVDAPKARIAASQIQQLNPRVQTEILQKLTPENAEEVISSFDLVLDCADNFPTRYLINDTCVNLGKTWVWAAAQSYEAMLSVFNAERSLRRIFPEPPPAQDNCDTIGVIGPMLGVAGSMMALEAIKVITGLGTPMIGKLWTFDALEGTARVIKLP</sequence>
<dbReference type="GO" id="GO:0016779">
    <property type="term" value="F:nucleotidyltransferase activity"/>
    <property type="evidence" value="ECO:0007669"/>
    <property type="project" value="TreeGrafter"/>
</dbReference>
<dbReference type="Pfam" id="PF00899">
    <property type="entry name" value="ThiF"/>
    <property type="match status" value="1"/>
</dbReference>
<evidence type="ECO:0000313" key="4">
    <source>
        <dbReference type="Proteomes" id="UP000321306"/>
    </source>
</evidence>
<dbReference type="PANTHER" id="PTHR10953:SF102">
    <property type="entry name" value="ADENYLYLTRANSFERASE AND SULFURTRANSFERASE MOCS3"/>
    <property type="match status" value="1"/>
</dbReference>
<dbReference type="OrthoDB" id="9804286at2"/>
<dbReference type="AlphaFoldDB" id="A0A511N560"/>
<dbReference type="InterPro" id="IPR045886">
    <property type="entry name" value="ThiF/MoeB/HesA"/>
</dbReference>
<gene>
    <name evidence="3" type="ORF">DC3_32110</name>
</gene>
<protein>
    <submittedName>
        <fullName evidence="3">Molybdopterin biosynthesis protein MoeB</fullName>
    </submittedName>
</protein>
<dbReference type="RefSeq" id="WP_146885941.1">
    <property type="nucleotide sequence ID" value="NZ_BJXB01000014.1"/>
</dbReference>
<proteinExistence type="inferred from homology"/>
<evidence type="ECO:0000313" key="3">
    <source>
        <dbReference type="EMBL" id="GEM47576.1"/>
    </source>
</evidence>
<dbReference type="InterPro" id="IPR000594">
    <property type="entry name" value="ThiF_NAD_FAD-bd"/>
</dbReference>
<accession>A0A511N560</accession>
<dbReference type="PANTHER" id="PTHR10953">
    <property type="entry name" value="UBIQUITIN-ACTIVATING ENZYME E1"/>
    <property type="match status" value="1"/>
</dbReference>